<proteinExistence type="predicted"/>
<dbReference type="Proteomes" id="UP001549145">
    <property type="component" value="Unassembled WGS sequence"/>
</dbReference>
<comment type="caution">
    <text evidence="1">The sequence shown here is derived from an EMBL/GenBank/DDBJ whole genome shotgun (WGS) entry which is preliminary data.</text>
</comment>
<organism evidence="1 2">
    <name type="scientific">Methylobacterium goesingense</name>
    <dbReference type="NCBI Taxonomy" id="243690"/>
    <lineage>
        <taxon>Bacteria</taxon>
        <taxon>Pseudomonadati</taxon>
        <taxon>Pseudomonadota</taxon>
        <taxon>Alphaproteobacteria</taxon>
        <taxon>Hyphomicrobiales</taxon>
        <taxon>Methylobacteriaceae</taxon>
        <taxon>Methylobacterium</taxon>
    </lineage>
</organism>
<evidence type="ECO:0000313" key="2">
    <source>
        <dbReference type="Proteomes" id="UP001549145"/>
    </source>
</evidence>
<dbReference type="EMBL" id="JBEPMM010000014">
    <property type="protein sequence ID" value="MET3694423.1"/>
    <property type="molecule type" value="Genomic_DNA"/>
</dbReference>
<name>A0ABV2L9A1_9HYPH</name>
<reference evidence="1 2" key="1">
    <citation type="submission" date="2024-06" db="EMBL/GenBank/DDBJ databases">
        <title>Genomic Encyclopedia of Type Strains, Phase IV (KMG-IV): sequencing the most valuable type-strain genomes for metagenomic binning, comparative biology and taxonomic classification.</title>
        <authorList>
            <person name="Goeker M."/>
        </authorList>
    </citation>
    <scope>NUCLEOTIDE SEQUENCE [LARGE SCALE GENOMIC DNA]</scope>
    <source>
        <strain evidence="1 2">DSM 21331</strain>
    </source>
</reference>
<dbReference type="RefSeq" id="WP_238280421.1">
    <property type="nucleotide sequence ID" value="NZ_BPQL01000085.1"/>
</dbReference>
<keyword evidence="2" id="KW-1185">Reference proteome</keyword>
<evidence type="ECO:0000313" key="1">
    <source>
        <dbReference type="EMBL" id="MET3694423.1"/>
    </source>
</evidence>
<protein>
    <recommendedName>
        <fullName evidence="3">TerB family tellurite resistance protein</fullName>
    </recommendedName>
</protein>
<gene>
    <name evidence="1" type="ORF">ABID43_003985</name>
</gene>
<evidence type="ECO:0008006" key="3">
    <source>
        <dbReference type="Google" id="ProtNLM"/>
    </source>
</evidence>
<sequence length="125" mass="13580">MSALTLAYATIRYRDAGLCDESQRGILAATLGRNEASIAALDQAVANSAPLTLAQFDALADQDLDISDQTRYGIALGHFDERINDFAMMADELAEVTARCLKRGTPMTEAEIVWLARNVEPGLVY</sequence>
<accession>A0ABV2L9A1</accession>